<reference evidence="1" key="1">
    <citation type="submission" date="2022-03" db="EMBL/GenBank/DDBJ databases">
        <authorList>
            <person name="Tunstrom K."/>
        </authorList>
    </citation>
    <scope>NUCLEOTIDE SEQUENCE</scope>
</reference>
<gene>
    <name evidence="1" type="ORF">EEDITHA_LOCUS5010</name>
</gene>
<evidence type="ECO:0000313" key="1">
    <source>
        <dbReference type="EMBL" id="CAH2088896.1"/>
    </source>
</evidence>
<sequence>MTNCIQPDEWQANPVPGGAQSCSSFLRKNNTNAATVQITTVPSRPLSAESPIIRWLLGVPGRQFPAKENDRSPDAVSALFQTCSNVSARASVYKPSGASQTVYRSSVAVDRLCVQASKALSNSDVTGTDLLHFPLTATKRKEIS</sequence>
<dbReference type="EMBL" id="CAKOGL010000007">
    <property type="protein sequence ID" value="CAH2088896.1"/>
    <property type="molecule type" value="Genomic_DNA"/>
</dbReference>
<organism evidence="1 2">
    <name type="scientific">Euphydryas editha</name>
    <name type="common">Edith's checkerspot</name>
    <dbReference type="NCBI Taxonomy" id="104508"/>
    <lineage>
        <taxon>Eukaryota</taxon>
        <taxon>Metazoa</taxon>
        <taxon>Ecdysozoa</taxon>
        <taxon>Arthropoda</taxon>
        <taxon>Hexapoda</taxon>
        <taxon>Insecta</taxon>
        <taxon>Pterygota</taxon>
        <taxon>Neoptera</taxon>
        <taxon>Endopterygota</taxon>
        <taxon>Lepidoptera</taxon>
        <taxon>Glossata</taxon>
        <taxon>Ditrysia</taxon>
        <taxon>Papilionoidea</taxon>
        <taxon>Nymphalidae</taxon>
        <taxon>Nymphalinae</taxon>
        <taxon>Euphydryas</taxon>
    </lineage>
</organism>
<protein>
    <submittedName>
        <fullName evidence="1">Uncharacterized protein</fullName>
    </submittedName>
</protein>
<keyword evidence="2" id="KW-1185">Reference proteome</keyword>
<evidence type="ECO:0000313" key="2">
    <source>
        <dbReference type="Proteomes" id="UP001153954"/>
    </source>
</evidence>
<proteinExistence type="predicted"/>
<dbReference type="AlphaFoldDB" id="A0AAU9TSV8"/>
<comment type="caution">
    <text evidence="1">The sequence shown here is derived from an EMBL/GenBank/DDBJ whole genome shotgun (WGS) entry which is preliminary data.</text>
</comment>
<accession>A0AAU9TSV8</accession>
<name>A0AAU9TSV8_EUPED</name>
<dbReference type="Proteomes" id="UP001153954">
    <property type="component" value="Unassembled WGS sequence"/>
</dbReference>